<dbReference type="SUPFAM" id="SSF52172">
    <property type="entry name" value="CheY-like"/>
    <property type="match status" value="1"/>
</dbReference>
<keyword evidence="6" id="KW-1185">Reference proteome</keyword>
<dbReference type="InterPro" id="IPR005561">
    <property type="entry name" value="ANTAR"/>
</dbReference>
<feature type="domain" description="Response regulatory" evidence="3">
    <location>
        <begin position="46"/>
        <end position="160"/>
    </location>
</feature>
<name>A0ABN5DN59_9MICO</name>
<evidence type="ECO:0000259" key="3">
    <source>
        <dbReference type="PROSITE" id="PS50110"/>
    </source>
</evidence>
<sequence length="235" mass="26245">MLHYGYGVRLPHNHEDTGERLDAMNENEAVEETAERGQDSGLVARTAVVAEDESLIRMDIVETLTEAGYEVIAAVGDGASAVEKVRELRPDIVVMDVKMPQMDGVSAAEAIGKEHLAPVVMLTAFSQQEIVERARDAGAMAFVVKPFTPNDLLPAIEIALSRYQQITSLNEEIRDLEERFETRKRVDRAKGLLQTNMNLSEPDAFRWIQKTSMDRRLTMREVADAVIDQLGPHKD</sequence>
<dbReference type="Pfam" id="PF00072">
    <property type="entry name" value="Response_reg"/>
    <property type="match status" value="1"/>
</dbReference>
<reference evidence="5 6" key="1">
    <citation type="journal article" date="2016" name="Int. J. Syst. Evol. Microbiol.">
        <title>Dermabacter jinjuensis sp. nov., a novel species of the genus Dermabacter isolated from a clinical specimen.</title>
        <authorList>
            <person name="Park Y.K."/>
            <person name="Lee K.M."/>
            <person name="Lee W.K."/>
            <person name="Cho M.J."/>
            <person name="Lee H.S."/>
            <person name="Cho Y.G."/>
            <person name="Lee Y.C."/>
            <person name="Lee W.K."/>
            <person name="Seong W.K."/>
            <person name="Hwang K.J."/>
        </authorList>
    </citation>
    <scope>NUCLEOTIDE SEQUENCE [LARGE SCALE GENOMIC DNA]</scope>
    <source>
        <strain evidence="5 6">32T</strain>
    </source>
</reference>
<dbReference type="Pfam" id="PF03861">
    <property type="entry name" value="ANTAR"/>
    <property type="match status" value="1"/>
</dbReference>
<feature type="modified residue" description="4-aspartylphosphate" evidence="2">
    <location>
        <position position="96"/>
    </location>
</feature>
<dbReference type="PROSITE" id="PS50921">
    <property type="entry name" value="ANTAR"/>
    <property type="match status" value="1"/>
</dbReference>
<dbReference type="Gene3D" id="1.10.10.10">
    <property type="entry name" value="Winged helix-like DNA-binding domain superfamily/Winged helix DNA-binding domain"/>
    <property type="match status" value="1"/>
</dbReference>
<dbReference type="EMBL" id="CP023482">
    <property type="protein sequence ID" value="ATH96551.1"/>
    <property type="molecule type" value="Genomic_DNA"/>
</dbReference>
<evidence type="ECO:0000256" key="1">
    <source>
        <dbReference type="ARBA" id="ARBA00022553"/>
    </source>
</evidence>
<proteinExistence type="predicted"/>
<evidence type="ECO:0000313" key="5">
    <source>
        <dbReference type="EMBL" id="ATH96551.1"/>
    </source>
</evidence>
<keyword evidence="1 2" id="KW-0597">Phosphoprotein</keyword>
<dbReference type="PANTHER" id="PTHR44591">
    <property type="entry name" value="STRESS RESPONSE REGULATOR PROTEIN 1"/>
    <property type="match status" value="1"/>
</dbReference>
<feature type="domain" description="ANTAR" evidence="4">
    <location>
        <begin position="166"/>
        <end position="227"/>
    </location>
</feature>
<dbReference type="SMART" id="SM00448">
    <property type="entry name" value="REC"/>
    <property type="match status" value="1"/>
</dbReference>
<dbReference type="PROSITE" id="PS50110">
    <property type="entry name" value="RESPONSE_REGULATORY"/>
    <property type="match status" value="1"/>
</dbReference>
<accession>A0ABN5DN59</accession>
<dbReference type="InterPro" id="IPR001789">
    <property type="entry name" value="Sig_transdc_resp-reg_receiver"/>
</dbReference>
<dbReference type="Proteomes" id="UP000815698">
    <property type="component" value="Chromosome"/>
</dbReference>
<dbReference type="InterPro" id="IPR050595">
    <property type="entry name" value="Bact_response_regulator"/>
</dbReference>
<evidence type="ECO:0000259" key="4">
    <source>
        <dbReference type="PROSITE" id="PS50921"/>
    </source>
</evidence>
<evidence type="ECO:0000256" key="2">
    <source>
        <dbReference type="PROSITE-ProRule" id="PRU00169"/>
    </source>
</evidence>
<dbReference type="InterPro" id="IPR008327">
    <property type="entry name" value="Sig_transdc_resp-reg_antiterm"/>
</dbReference>
<evidence type="ECO:0000313" key="6">
    <source>
        <dbReference type="Proteomes" id="UP000815698"/>
    </source>
</evidence>
<dbReference type="InterPro" id="IPR011006">
    <property type="entry name" value="CheY-like_superfamily"/>
</dbReference>
<gene>
    <name evidence="5" type="ORF">COP05_05190</name>
</gene>
<dbReference type="PIRSF" id="PIRSF036382">
    <property type="entry name" value="RR_antiterm"/>
    <property type="match status" value="1"/>
</dbReference>
<organism evidence="5 6">
    <name type="scientific">Dermabacter jinjuensis</name>
    <dbReference type="NCBI Taxonomy" id="1667168"/>
    <lineage>
        <taxon>Bacteria</taxon>
        <taxon>Bacillati</taxon>
        <taxon>Actinomycetota</taxon>
        <taxon>Actinomycetes</taxon>
        <taxon>Micrococcales</taxon>
        <taxon>Dermabacteraceae</taxon>
        <taxon>Dermabacter</taxon>
    </lineage>
</organism>
<dbReference type="InterPro" id="IPR036388">
    <property type="entry name" value="WH-like_DNA-bd_sf"/>
</dbReference>
<dbReference type="SMART" id="SM01012">
    <property type="entry name" value="ANTAR"/>
    <property type="match status" value="1"/>
</dbReference>
<dbReference type="PANTHER" id="PTHR44591:SF24">
    <property type="entry name" value="PROTEIN-GLUTAMATE METHYLESTERASE_PROTEIN-GLUTAMINE GLUTAMINASE 1"/>
    <property type="match status" value="1"/>
</dbReference>
<dbReference type="Gene3D" id="3.40.50.2300">
    <property type="match status" value="1"/>
</dbReference>
<protein>
    <submittedName>
        <fullName evidence="5">Response regulator</fullName>
    </submittedName>
</protein>